<evidence type="ECO:0000313" key="16">
    <source>
        <dbReference type="EMBL" id="OLP78323.1"/>
    </source>
</evidence>
<dbReference type="GO" id="GO:0001508">
    <property type="term" value="P:action potential"/>
    <property type="evidence" value="ECO:0007669"/>
    <property type="project" value="TreeGrafter"/>
</dbReference>
<keyword evidence="8" id="KW-0630">Potassium</keyword>
<sequence length="934" mass="103002">MSITDLRKKEEASTAQAAEPSATGDYTTAKNSQRPLSILCPSMLGLRERRGWRFLSTSPLDNRRYLQRYKEGKQTGDQADKLVKLVGKCNPAVEEELKIYIDRFGREIRTLLAHGKQVYKEVLANQRHGGTQDTRTAELRRDKKDKAKKDKDKKKQNGKKEEKKEGKKQKKSAKEGKQYTVDAGDSNKTHKTEDVQHHTTANPSPEEMDAGYPNKTHKTEDVQYQTAASPSPEEVDWGHEDDEIELDTVQNAATNLGGCDSDSEDAPTAASEGGDTAAFIMLVGVHEQHKLDIKATAMVNTKRGGGANWDTCFGTPPSLLCQSACLRSPHGPLVDMDMNDSFGAHFDQLIARVRSELLHHYDRDVKDGVKAGTQSLIPIRDEVPPPISAKPQFLRLSPKKPWSSSEWRPESPPQSKLRQRSTLSEDSDSSEEPQRKIGVLHHRLTSKSAMSENSQATLPSVDSPNMELKTPKARFAQLESQLPPPPPENAVETPVVSPQMLLTASGNICQMQLPNKPEEAHEQPSDTSADEDENGQCEAAAKQPSTPSSSSSSSSASFASSTENDASGTERGKKVLKRASESSIPSFFDREAASSLLWQFLEDPDSSAAAFYFATAWNYFVTISIVVTILQGGESPMLPPSTEGLIQICVEAALLLEFLAHMYASTSCKAFIQSPYNIIDFCALLPLIVRCISGTETPTLAENAVVHYVLTCFVPLIRLLKLVRRFKKLQLLLHVLSSVVDALKLLLFMVSIIVLVFATALYMADDPGNITSLPVAIWMCTVTVTTVGYGDVTPSTWPARAVAGMLCFISVLFMAMPISVVGNAMSQTWADRNRILLVTRARQRLKNWGVSASDMPRLFRKFDQDGNGELGMDEFCDLIARMKVGMKPSEASDLFVAFDTDGSGGIDEREFMKALFPLDYRRMYRRASGMTFGA</sequence>
<feature type="compositionally biased region" description="Basic and acidic residues" evidence="13">
    <location>
        <begin position="185"/>
        <end position="197"/>
    </location>
</feature>
<dbReference type="SUPFAM" id="SSF47473">
    <property type="entry name" value="EF-hand"/>
    <property type="match status" value="1"/>
</dbReference>
<keyword evidence="5" id="KW-0631">Potassium channel</keyword>
<feature type="domain" description="EF-hand" evidence="15">
    <location>
        <begin position="886"/>
        <end position="921"/>
    </location>
</feature>
<feature type="compositionally biased region" description="Polar residues" evidence="13">
    <location>
        <begin position="446"/>
        <end position="463"/>
    </location>
</feature>
<dbReference type="PANTHER" id="PTHR11537">
    <property type="entry name" value="VOLTAGE-GATED POTASSIUM CHANNEL"/>
    <property type="match status" value="1"/>
</dbReference>
<feature type="compositionally biased region" description="Low complexity" evidence="13">
    <location>
        <begin position="544"/>
        <end position="562"/>
    </location>
</feature>
<evidence type="ECO:0000256" key="2">
    <source>
        <dbReference type="ARBA" id="ARBA00022448"/>
    </source>
</evidence>
<accession>A0A1Q9C5W7</accession>
<evidence type="ECO:0000256" key="5">
    <source>
        <dbReference type="ARBA" id="ARBA00022826"/>
    </source>
</evidence>
<dbReference type="Proteomes" id="UP000186817">
    <property type="component" value="Unassembled WGS sequence"/>
</dbReference>
<keyword evidence="10" id="KW-0406">Ion transport</keyword>
<evidence type="ECO:0000256" key="9">
    <source>
        <dbReference type="ARBA" id="ARBA00022989"/>
    </source>
</evidence>
<comment type="caution">
    <text evidence="16">The sequence shown here is derived from an EMBL/GenBank/DDBJ whole genome shotgun (WGS) entry which is preliminary data.</text>
</comment>
<feature type="domain" description="EF-hand" evidence="15">
    <location>
        <begin position="850"/>
        <end position="885"/>
    </location>
</feature>
<dbReference type="GO" id="GO:0005249">
    <property type="term" value="F:voltage-gated potassium channel activity"/>
    <property type="evidence" value="ECO:0007669"/>
    <property type="project" value="InterPro"/>
</dbReference>
<evidence type="ECO:0000256" key="14">
    <source>
        <dbReference type="SAM" id="Phobius"/>
    </source>
</evidence>
<keyword evidence="4 14" id="KW-0812">Transmembrane</keyword>
<dbReference type="PANTHER" id="PTHR11537:SF254">
    <property type="entry name" value="POTASSIUM VOLTAGE-GATED CHANNEL PROTEIN SHAB"/>
    <property type="match status" value="1"/>
</dbReference>
<dbReference type="SMART" id="SM00054">
    <property type="entry name" value="EFh"/>
    <property type="match status" value="2"/>
</dbReference>
<feature type="compositionally biased region" description="Basic and acidic residues" evidence="13">
    <location>
        <begin position="1"/>
        <end position="12"/>
    </location>
</feature>
<keyword evidence="17" id="KW-1185">Reference proteome</keyword>
<evidence type="ECO:0000256" key="8">
    <source>
        <dbReference type="ARBA" id="ARBA00022958"/>
    </source>
</evidence>
<evidence type="ECO:0000259" key="15">
    <source>
        <dbReference type="PROSITE" id="PS50222"/>
    </source>
</evidence>
<keyword evidence="6" id="KW-0106">Calcium</keyword>
<feature type="transmembrane region" description="Helical" evidence="14">
    <location>
        <begin position="801"/>
        <end position="825"/>
    </location>
</feature>
<keyword evidence="3" id="KW-0633">Potassium transport</keyword>
<evidence type="ECO:0000256" key="10">
    <source>
        <dbReference type="ARBA" id="ARBA00023065"/>
    </source>
</evidence>
<comment type="subcellular location">
    <subcellularLocation>
        <location evidence="1">Membrane</location>
        <topology evidence="1">Multi-pass membrane protein</topology>
    </subcellularLocation>
</comment>
<protein>
    <submittedName>
        <fullName evidence="16">Potassium voltage-gated channel subfamily B member 2</fullName>
    </submittedName>
</protein>
<dbReference type="InterPro" id="IPR005821">
    <property type="entry name" value="Ion_trans_dom"/>
</dbReference>
<dbReference type="Gene3D" id="1.20.120.350">
    <property type="entry name" value="Voltage-gated potassium channels. Chain C"/>
    <property type="match status" value="1"/>
</dbReference>
<dbReference type="InterPro" id="IPR028325">
    <property type="entry name" value="VG_K_chnl"/>
</dbReference>
<keyword evidence="11 14" id="KW-0472">Membrane</keyword>
<evidence type="ECO:0000256" key="7">
    <source>
        <dbReference type="ARBA" id="ARBA00022882"/>
    </source>
</evidence>
<feature type="region of interest" description="Disordered" evidence="13">
    <location>
        <begin position="516"/>
        <end position="574"/>
    </location>
</feature>
<dbReference type="GO" id="GO:0005509">
    <property type="term" value="F:calcium ion binding"/>
    <property type="evidence" value="ECO:0007669"/>
    <property type="project" value="InterPro"/>
</dbReference>
<feature type="region of interest" description="Disordered" evidence="13">
    <location>
        <begin position="124"/>
        <end position="237"/>
    </location>
</feature>
<feature type="region of interest" description="Disordered" evidence="13">
    <location>
        <begin position="1"/>
        <end position="29"/>
    </location>
</feature>
<dbReference type="InterPro" id="IPR011992">
    <property type="entry name" value="EF-hand-dom_pair"/>
</dbReference>
<dbReference type="SUPFAM" id="SSF81324">
    <property type="entry name" value="Voltage-gated potassium channels"/>
    <property type="match status" value="1"/>
</dbReference>
<evidence type="ECO:0000256" key="6">
    <source>
        <dbReference type="ARBA" id="ARBA00022837"/>
    </source>
</evidence>
<reference evidence="16 17" key="1">
    <citation type="submission" date="2016-02" db="EMBL/GenBank/DDBJ databases">
        <title>Genome analysis of coral dinoflagellate symbionts highlights evolutionary adaptations to a symbiotic lifestyle.</title>
        <authorList>
            <person name="Aranda M."/>
            <person name="Li Y."/>
            <person name="Liew Y.J."/>
            <person name="Baumgarten S."/>
            <person name="Simakov O."/>
            <person name="Wilson M."/>
            <person name="Piel J."/>
            <person name="Ashoor H."/>
            <person name="Bougouffa S."/>
            <person name="Bajic V.B."/>
            <person name="Ryu T."/>
            <person name="Ravasi T."/>
            <person name="Bayer T."/>
            <person name="Micklem G."/>
            <person name="Kim H."/>
            <person name="Bhak J."/>
            <person name="Lajeunesse T.C."/>
            <person name="Voolstra C.R."/>
        </authorList>
    </citation>
    <scope>NUCLEOTIDE SEQUENCE [LARGE SCALE GENOMIC DNA]</scope>
    <source>
        <strain evidence="16 17">CCMP2467</strain>
    </source>
</reference>
<dbReference type="Pfam" id="PF00520">
    <property type="entry name" value="Ion_trans"/>
    <property type="match status" value="1"/>
</dbReference>
<dbReference type="Gene3D" id="1.10.287.70">
    <property type="match status" value="1"/>
</dbReference>
<keyword evidence="2" id="KW-0813">Transport</keyword>
<evidence type="ECO:0000313" key="17">
    <source>
        <dbReference type="Proteomes" id="UP000186817"/>
    </source>
</evidence>
<dbReference type="EMBL" id="LSRX01001626">
    <property type="protein sequence ID" value="OLP78323.1"/>
    <property type="molecule type" value="Genomic_DNA"/>
</dbReference>
<feature type="region of interest" description="Disordered" evidence="13">
    <location>
        <begin position="376"/>
        <end position="466"/>
    </location>
</feature>
<evidence type="ECO:0000256" key="13">
    <source>
        <dbReference type="SAM" id="MobiDB-lite"/>
    </source>
</evidence>
<dbReference type="Gene3D" id="1.10.238.10">
    <property type="entry name" value="EF-hand"/>
    <property type="match status" value="1"/>
</dbReference>
<keyword evidence="9 14" id="KW-1133">Transmembrane helix</keyword>
<dbReference type="InterPro" id="IPR027359">
    <property type="entry name" value="Volt_channel_dom_sf"/>
</dbReference>
<feature type="transmembrane region" description="Helical" evidence="14">
    <location>
        <begin position="745"/>
        <end position="764"/>
    </location>
</feature>
<name>A0A1Q9C5W7_SYMMI</name>
<dbReference type="Pfam" id="PF13499">
    <property type="entry name" value="EF-hand_7"/>
    <property type="match status" value="1"/>
</dbReference>
<dbReference type="PRINTS" id="PR00169">
    <property type="entry name" value="KCHANNEL"/>
</dbReference>
<feature type="transmembrane region" description="Helical" evidence="14">
    <location>
        <begin position="770"/>
        <end position="789"/>
    </location>
</feature>
<dbReference type="PROSITE" id="PS00018">
    <property type="entry name" value="EF_HAND_1"/>
    <property type="match status" value="1"/>
</dbReference>
<dbReference type="PROSITE" id="PS50222">
    <property type="entry name" value="EF_HAND_2"/>
    <property type="match status" value="2"/>
</dbReference>
<proteinExistence type="predicted"/>
<evidence type="ECO:0000256" key="3">
    <source>
        <dbReference type="ARBA" id="ARBA00022538"/>
    </source>
</evidence>
<evidence type="ECO:0000256" key="1">
    <source>
        <dbReference type="ARBA" id="ARBA00004141"/>
    </source>
</evidence>
<dbReference type="InterPro" id="IPR018247">
    <property type="entry name" value="EF_Hand_1_Ca_BS"/>
</dbReference>
<dbReference type="InterPro" id="IPR002048">
    <property type="entry name" value="EF_hand_dom"/>
</dbReference>
<dbReference type="GO" id="GO:0008076">
    <property type="term" value="C:voltage-gated potassium channel complex"/>
    <property type="evidence" value="ECO:0007669"/>
    <property type="project" value="InterPro"/>
</dbReference>
<dbReference type="OrthoDB" id="444540at2759"/>
<dbReference type="CDD" id="cd00051">
    <property type="entry name" value="EFh"/>
    <property type="match status" value="1"/>
</dbReference>
<keyword evidence="7" id="KW-0851">Voltage-gated channel</keyword>
<evidence type="ECO:0000256" key="12">
    <source>
        <dbReference type="ARBA" id="ARBA00023303"/>
    </source>
</evidence>
<dbReference type="AlphaFoldDB" id="A0A1Q9C5W7"/>
<evidence type="ECO:0000256" key="11">
    <source>
        <dbReference type="ARBA" id="ARBA00023136"/>
    </source>
</evidence>
<evidence type="ECO:0000256" key="4">
    <source>
        <dbReference type="ARBA" id="ARBA00022692"/>
    </source>
</evidence>
<feature type="compositionally biased region" description="Basic and acidic residues" evidence="13">
    <location>
        <begin position="135"/>
        <end position="165"/>
    </location>
</feature>
<keyword evidence="12" id="KW-0407">Ion channel</keyword>
<organism evidence="16 17">
    <name type="scientific">Symbiodinium microadriaticum</name>
    <name type="common">Dinoflagellate</name>
    <name type="synonym">Zooxanthella microadriatica</name>
    <dbReference type="NCBI Taxonomy" id="2951"/>
    <lineage>
        <taxon>Eukaryota</taxon>
        <taxon>Sar</taxon>
        <taxon>Alveolata</taxon>
        <taxon>Dinophyceae</taxon>
        <taxon>Suessiales</taxon>
        <taxon>Symbiodiniaceae</taxon>
        <taxon>Symbiodinium</taxon>
    </lineage>
</organism>
<gene>
    <name evidence="16" type="primary">KCNB2</name>
    <name evidence="16" type="ORF">AK812_SmicGene41516</name>
</gene>